<comment type="caution">
    <text evidence="2">The sequence shown here is derived from an EMBL/GenBank/DDBJ whole genome shotgun (WGS) entry which is preliminary data.</text>
</comment>
<accession>A0ABQ2K1C0</accession>
<reference evidence="3" key="1">
    <citation type="journal article" date="2019" name="Int. J. Syst. Evol. Microbiol.">
        <title>The Global Catalogue of Microorganisms (GCM) 10K type strain sequencing project: providing services to taxonomists for standard genome sequencing and annotation.</title>
        <authorList>
            <consortium name="The Broad Institute Genomics Platform"/>
            <consortium name="The Broad Institute Genome Sequencing Center for Infectious Disease"/>
            <person name="Wu L."/>
            <person name="Ma J."/>
        </authorList>
    </citation>
    <scope>NUCLEOTIDE SEQUENCE [LARGE SCALE GENOMIC DNA]</scope>
    <source>
        <strain evidence="3">CGMCC 4.7323</strain>
    </source>
</reference>
<gene>
    <name evidence="2" type="ORF">GCM10012285_64930</name>
</gene>
<dbReference type="EMBL" id="BMND01000054">
    <property type="protein sequence ID" value="GGN63651.1"/>
    <property type="molecule type" value="Genomic_DNA"/>
</dbReference>
<keyword evidence="3" id="KW-1185">Reference proteome</keyword>
<proteinExistence type="predicted"/>
<evidence type="ECO:0000256" key="1">
    <source>
        <dbReference type="SAM" id="MobiDB-lite"/>
    </source>
</evidence>
<feature type="region of interest" description="Disordered" evidence="1">
    <location>
        <begin position="1"/>
        <end position="23"/>
    </location>
</feature>
<dbReference type="Proteomes" id="UP000600080">
    <property type="component" value="Unassembled WGS sequence"/>
</dbReference>
<evidence type="ECO:0000313" key="2">
    <source>
        <dbReference type="EMBL" id="GGN63651.1"/>
    </source>
</evidence>
<organism evidence="2 3">
    <name type="scientific">Streptomyces kronopolitis</name>
    <dbReference type="NCBI Taxonomy" id="1612435"/>
    <lineage>
        <taxon>Bacteria</taxon>
        <taxon>Bacillati</taxon>
        <taxon>Actinomycetota</taxon>
        <taxon>Actinomycetes</taxon>
        <taxon>Kitasatosporales</taxon>
        <taxon>Streptomycetaceae</taxon>
        <taxon>Streptomyces</taxon>
    </lineage>
</organism>
<protein>
    <submittedName>
        <fullName evidence="2">Uncharacterized protein</fullName>
    </submittedName>
</protein>
<evidence type="ECO:0000313" key="3">
    <source>
        <dbReference type="Proteomes" id="UP000600080"/>
    </source>
</evidence>
<name>A0ABQ2K1C0_9ACTN</name>
<sequence length="95" mass="10561">MPPFTGSVRQGGPRGAWDPVCRGGRGYRRTVDQRTHEQAEPADGHTECAGCGAVAEGTPPTWTLSVENGERRYYCDTCARKHIRAIEGRLDSNWW</sequence>